<evidence type="ECO:0000256" key="2">
    <source>
        <dbReference type="ARBA" id="ARBA00023002"/>
    </source>
</evidence>
<dbReference type="CDD" id="cd02008">
    <property type="entry name" value="TPP_IOR_alpha"/>
    <property type="match status" value="1"/>
</dbReference>
<organism evidence="5 6">
    <name type="scientific">Enterocloster hominis</name>
    <name type="common">ex Hitch et al. 2024</name>
    <dbReference type="NCBI Taxonomy" id="1917870"/>
    <lineage>
        <taxon>Bacteria</taxon>
        <taxon>Bacillati</taxon>
        <taxon>Bacillota</taxon>
        <taxon>Clostridia</taxon>
        <taxon>Lachnospirales</taxon>
        <taxon>Lachnospiraceae</taxon>
        <taxon>Enterocloster</taxon>
    </lineage>
</organism>
<dbReference type="EMBL" id="JBBMFM010000016">
    <property type="protein sequence ID" value="MEQ2424684.1"/>
    <property type="molecule type" value="Genomic_DNA"/>
</dbReference>
<dbReference type="PIRSF" id="PIRSF006439">
    <property type="entry name" value="Indolepyruvate_ferr_oxidored"/>
    <property type="match status" value="1"/>
</dbReference>
<comment type="caution">
    <text evidence="5">The sequence shown here is derived from an EMBL/GenBank/DDBJ whole genome shotgun (WGS) entry which is preliminary data.</text>
</comment>
<proteinExistence type="predicted"/>
<dbReference type="Gene3D" id="3.30.70.20">
    <property type="match status" value="1"/>
</dbReference>
<keyword evidence="3" id="KW-0411">Iron-sulfur</keyword>
<evidence type="ECO:0000256" key="3">
    <source>
        <dbReference type="PIRNR" id="PIRNR006439"/>
    </source>
</evidence>
<evidence type="ECO:0000256" key="1">
    <source>
        <dbReference type="ARBA" id="ARBA00022723"/>
    </source>
</evidence>
<accession>A0ABV1D2R8</accession>
<dbReference type="NCBIfam" id="TIGR03336">
    <property type="entry name" value="IOR_alpha"/>
    <property type="match status" value="1"/>
</dbReference>
<feature type="domain" description="4Fe-4S ferredoxin-type" evidence="4">
    <location>
        <begin position="595"/>
        <end position="623"/>
    </location>
</feature>
<dbReference type="InterPro" id="IPR002880">
    <property type="entry name" value="Pyrv_Fd/Flavodoxin_OxRdtase_N"/>
</dbReference>
<dbReference type="PROSITE" id="PS51379">
    <property type="entry name" value="4FE4S_FER_2"/>
    <property type="match status" value="1"/>
</dbReference>
<dbReference type="Gene3D" id="3.40.50.970">
    <property type="match status" value="2"/>
</dbReference>
<evidence type="ECO:0000313" key="5">
    <source>
        <dbReference type="EMBL" id="MEQ2424684.1"/>
    </source>
</evidence>
<dbReference type="RefSeq" id="WP_040380346.1">
    <property type="nucleotide sequence ID" value="NZ_JBBMFM010000016.1"/>
</dbReference>
<keyword evidence="2 3" id="KW-0560">Oxidoreductase</keyword>
<dbReference type="InterPro" id="IPR017721">
    <property type="entry name" value="IorA"/>
</dbReference>
<evidence type="ECO:0000259" key="4">
    <source>
        <dbReference type="PROSITE" id="PS51379"/>
    </source>
</evidence>
<dbReference type="PANTHER" id="PTHR43710">
    <property type="entry name" value="2-HYDROXYACYL-COA LYASE"/>
    <property type="match status" value="1"/>
</dbReference>
<keyword evidence="3" id="KW-0813">Transport</keyword>
<comment type="function">
    <text evidence="3">Catalyzes the ferredoxin-dependent oxidative decarboxylation of arylpyruvates.</text>
</comment>
<keyword evidence="1 3" id="KW-0479">Metal-binding</keyword>
<dbReference type="InterPro" id="IPR045025">
    <property type="entry name" value="HACL1-like"/>
</dbReference>
<keyword evidence="3" id="KW-0004">4Fe-4S</keyword>
<dbReference type="InterPro" id="IPR029061">
    <property type="entry name" value="THDP-binding"/>
</dbReference>
<evidence type="ECO:0000313" key="6">
    <source>
        <dbReference type="Proteomes" id="UP001454086"/>
    </source>
</evidence>
<keyword evidence="3" id="KW-0249">Electron transport</keyword>
<protein>
    <recommendedName>
        <fullName evidence="3">Indolepyruvate oxidoreductase subunit IorA</fullName>
        <shortName evidence="3">IOR</shortName>
        <ecNumber evidence="3">1.2.7.8</ecNumber>
    </recommendedName>
    <alternativeName>
        <fullName evidence="3">Indolepyruvate ferredoxin oxidoreductase subunit alpha</fullName>
    </alternativeName>
</protein>
<dbReference type="PANTHER" id="PTHR43710:SF6">
    <property type="entry name" value="INDOLEPYRUVATE OXIDOREDUCTASE SUBUNIT IORA"/>
    <property type="match status" value="1"/>
</dbReference>
<name>A0ABV1D2R8_9FIRM</name>
<dbReference type="Pfam" id="PF01855">
    <property type="entry name" value="POR_N"/>
    <property type="match status" value="1"/>
</dbReference>
<dbReference type="Proteomes" id="UP001454086">
    <property type="component" value="Unassembled WGS sequence"/>
</dbReference>
<dbReference type="Pfam" id="PF00037">
    <property type="entry name" value="Fer4"/>
    <property type="match status" value="1"/>
</dbReference>
<gene>
    <name evidence="5" type="primary">iorA</name>
    <name evidence="5" type="ORF">WMQ36_06840</name>
</gene>
<dbReference type="InterPro" id="IPR017896">
    <property type="entry name" value="4Fe4S_Fe-S-bd"/>
</dbReference>
<dbReference type="InterPro" id="IPR011766">
    <property type="entry name" value="TPP_enzyme_TPP-bd"/>
</dbReference>
<dbReference type="EC" id="1.2.7.8" evidence="3"/>
<dbReference type="GO" id="GO:0043805">
    <property type="term" value="F:indolepyruvate ferredoxin oxidoreductase activity"/>
    <property type="evidence" value="ECO:0007669"/>
    <property type="project" value="UniProtKB-EC"/>
</dbReference>
<comment type="catalytic activity">
    <reaction evidence="3">
        <text>indole-3-pyruvate + 2 oxidized [2Fe-2S]-[ferredoxin] + CoA = (indol-3-yl)acetyl-CoA + 2 reduced [2Fe-2S]-[ferredoxin] + CO2 + H(+)</text>
        <dbReference type="Rhea" id="RHEA:12645"/>
        <dbReference type="Rhea" id="RHEA-COMP:10000"/>
        <dbReference type="Rhea" id="RHEA-COMP:10001"/>
        <dbReference type="ChEBI" id="CHEBI:15378"/>
        <dbReference type="ChEBI" id="CHEBI:16526"/>
        <dbReference type="ChEBI" id="CHEBI:17640"/>
        <dbReference type="ChEBI" id="CHEBI:33737"/>
        <dbReference type="ChEBI" id="CHEBI:33738"/>
        <dbReference type="ChEBI" id="CHEBI:57271"/>
        <dbReference type="ChEBI" id="CHEBI:57287"/>
        <dbReference type="EC" id="1.2.7.8"/>
    </reaction>
</comment>
<dbReference type="Pfam" id="PF02775">
    <property type="entry name" value="TPP_enzyme_C"/>
    <property type="match status" value="1"/>
</dbReference>
<keyword evidence="6" id="KW-1185">Reference proteome</keyword>
<dbReference type="SUPFAM" id="SSF52518">
    <property type="entry name" value="Thiamin diphosphate-binding fold (THDP-binding)"/>
    <property type="match status" value="2"/>
</dbReference>
<keyword evidence="3" id="KW-0408">Iron</keyword>
<comment type="cofactor">
    <cofactor evidence="3">
        <name>[4Fe-4S] cluster</name>
        <dbReference type="ChEBI" id="CHEBI:49883"/>
    </cofactor>
    <text evidence="3">Binds 2 [4Fe-4S] clusters. In this family the first cluster has a non-standard and varying [4Fe-4S] binding motif CX(2)CX(2)CX(4-5)CP.</text>
</comment>
<sequence>MSKSFLMGNEAIGLGAVRAGVQVVSGYPGTPSTEVLETVAKHNPGDIYVEWSVNEKAAMEVAAAAAYTGARTMVTMKQVGLNVASDPLMSLAYVGVKGGMVVMVADDPGPISSQTEQDTRHFGQFSKLPVFDPSSPEEAYEMIGDAFDYSEKYHTPVLFRPTTRICHGCASVELKERICLPAPQGFVKDSNKWVIFPRLSNANHRMIEARNPVIGDDFSSYRFNLLHREEKETVQGIITHGISYEFVMEALNGYKGARVIKISTPNPTPEKLMLQFMDGLNEVMAVEELDPVLEQELMLLCGKHHLNVDIRGKLTGDVQCAGENSVESVRKVLEAYLGAPYIEYMESLDEASDEAAGAAPLPVPPLPIRPPVLCAGCPHRASFYAVKRAMEKLNQELPDGQEPVEGIYCGDIGCYTLGNAKPLDMVDTCLCMGAGITMAQGMQRVEPHKRYFSFVGDSTFFASGLTGIVNAVYNEANLTLCILDNSTTAMTGHQPHPGTGHTMMGQVVEKVDITNVLEGIGIKHIRTVDALDLKQCVDTVLEFSALNGVKAVIFKAPCIAIVKTTKKCRIVEDRCVDCRTCINEIGCPALVLDQDKVKIDSGLCTGCGLCGQICTVDAIEPVE</sequence>
<dbReference type="CDD" id="cd07034">
    <property type="entry name" value="TPP_PYR_PFOR_IOR-alpha_like"/>
    <property type="match status" value="1"/>
</dbReference>
<reference evidence="5 6" key="1">
    <citation type="submission" date="2024-03" db="EMBL/GenBank/DDBJ databases">
        <title>Human intestinal bacterial collection.</title>
        <authorList>
            <person name="Pauvert C."/>
            <person name="Hitch T.C.A."/>
            <person name="Clavel T."/>
        </authorList>
    </citation>
    <scope>NUCLEOTIDE SEQUENCE [LARGE SCALE GENOMIC DNA]</scope>
    <source>
        <strain evidence="5 6">CLA-SR-H021</strain>
    </source>
</reference>